<gene>
    <name evidence="1" type="ORF">T02_9496</name>
</gene>
<accession>A0A0V1LKY0</accession>
<dbReference type="EMBL" id="JYDW01000032">
    <property type="protein sequence ID" value="KRZ60159.1"/>
    <property type="molecule type" value="Genomic_DNA"/>
</dbReference>
<dbReference type="Proteomes" id="UP000054721">
    <property type="component" value="Unassembled WGS sequence"/>
</dbReference>
<evidence type="ECO:0000313" key="1">
    <source>
        <dbReference type="EMBL" id="KRZ60159.1"/>
    </source>
</evidence>
<organism evidence="1 2">
    <name type="scientific">Trichinella nativa</name>
    <dbReference type="NCBI Taxonomy" id="6335"/>
    <lineage>
        <taxon>Eukaryota</taxon>
        <taxon>Metazoa</taxon>
        <taxon>Ecdysozoa</taxon>
        <taxon>Nematoda</taxon>
        <taxon>Enoplea</taxon>
        <taxon>Dorylaimia</taxon>
        <taxon>Trichinellida</taxon>
        <taxon>Trichinellidae</taxon>
        <taxon>Trichinella</taxon>
    </lineage>
</organism>
<sequence>MNEMNVVIIATPGFFNIAFSVCCSQARACSNFGAMSRELRKPRIQFDKTSELLSRNMRAEGLRKKQAG</sequence>
<name>A0A0V1LKY0_9BILA</name>
<dbReference type="AlphaFoldDB" id="A0A0V1LKY0"/>
<reference evidence="1 2" key="1">
    <citation type="submission" date="2015-05" db="EMBL/GenBank/DDBJ databases">
        <title>Evolution of Trichinella species and genotypes.</title>
        <authorList>
            <person name="Korhonen P.K."/>
            <person name="Edoardo P."/>
            <person name="Giuseppe L.R."/>
            <person name="Gasser R.B."/>
        </authorList>
    </citation>
    <scope>NUCLEOTIDE SEQUENCE [LARGE SCALE GENOMIC DNA]</scope>
    <source>
        <strain evidence="1">ISS10</strain>
    </source>
</reference>
<protein>
    <submittedName>
        <fullName evidence="1">Uncharacterized protein</fullName>
    </submittedName>
</protein>
<proteinExistence type="predicted"/>
<comment type="caution">
    <text evidence="1">The sequence shown here is derived from an EMBL/GenBank/DDBJ whole genome shotgun (WGS) entry which is preliminary data.</text>
</comment>
<evidence type="ECO:0000313" key="2">
    <source>
        <dbReference type="Proteomes" id="UP000054721"/>
    </source>
</evidence>
<keyword evidence="2" id="KW-1185">Reference proteome</keyword>